<proteinExistence type="predicted"/>
<feature type="non-terminal residue" evidence="2">
    <location>
        <position position="171"/>
    </location>
</feature>
<evidence type="ECO:0000256" key="1">
    <source>
        <dbReference type="SAM" id="MobiDB-lite"/>
    </source>
</evidence>
<sequence>MLKLYKMKRKSKAVKTETQSPYFTNGENMGTALFEEGINDASNEDIIDITEVIFDTLLTNKSETKSKTQDIVSIKRTGKISKYFKSIKKRFTKSVNTSNKRIKFSEEEPFFSSNIEIDSKVDLKISAESISEMDNTSEKEKDLNVDAEETKSSSISKLPTMEEAKKAASIV</sequence>
<accession>A0A397THN7</accession>
<feature type="region of interest" description="Disordered" evidence="1">
    <location>
        <begin position="130"/>
        <end position="171"/>
    </location>
</feature>
<dbReference type="EMBL" id="QKYT01000080">
    <property type="protein sequence ID" value="RIA94501.1"/>
    <property type="molecule type" value="Genomic_DNA"/>
</dbReference>
<evidence type="ECO:0000313" key="2">
    <source>
        <dbReference type="EMBL" id="RIA94501.1"/>
    </source>
</evidence>
<dbReference type="Proteomes" id="UP000265703">
    <property type="component" value="Unassembled WGS sequence"/>
</dbReference>
<feature type="compositionally biased region" description="Basic and acidic residues" evidence="1">
    <location>
        <begin position="136"/>
        <end position="151"/>
    </location>
</feature>
<reference evidence="2 3" key="1">
    <citation type="submission" date="2018-06" db="EMBL/GenBank/DDBJ databases">
        <title>Comparative genomics reveals the genomic features of Rhizophagus irregularis, R. cerebriforme, R. diaphanum and Gigaspora rosea, and their symbiotic lifestyle signature.</title>
        <authorList>
            <person name="Morin E."/>
            <person name="San Clemente H."/>
            <person name="Chen E.C.H."/>
            <person name="De La Providencia I."/>
            <person name="Hainaut M."/>
            <person name="Kuo A."/>
            <person name="Kohler A."/>
            <person name="Murat C."/>
            <person name="Tang N."/>
            <person name="Roy S."/>
            <person name="Loubradou J."/>
            <person name="Henrissat B."/>
            <person name="Grigoriev I.V."/>
            <person name="Corradi N."/>
            <person name="Roux C."/>
            <person name="Martin F.M."/>
        </authorList>
    </citation>
    <scope>NUCLEOTIDE SEQUENCE [LARGE SCALE GENOMIC DNA]</scope>
    <source>
        <strain evidence="2 3">DAOM 227022</strain>
    </source>
</reference>
<dbReference type="AlphaFoldDB" id="A0A397THN7"/>
<dbReference type="STRING" id="658196.A0A397THN7"/>
<name>A0A397THN7_9GLOM</name>
<feature type="compositionally biased region" description="Basic and acidic residues" evidence="1">
    <location>
        <begin position="160"/>
        <end position="171"/>
    </location>
</feature>
<keyword evidence="3" id="KW-1185">Reference proteome</keyword>
<comment type="caution">
    <text evidence="2">The sequence shown here is derived from an EMBL/GenBank/DDBJ whole genome shotgun (WGS) entry which is preliminary data.</text>
</comment>
<gene>
    <name evidence="2" type="ORF">C1645_760124</name>
</gene>
<organism evidence="2 3">
    <name type="scientific">Glomus cerebriforme</name>
    <dbReference type="NCBI Taxonomy" id="658196"/>
    <lineage>
        <taxon>Eukaryota</taxon>
        <taxon>Fungi</taxon>
        <taxon>Fungi incertae sedis</taxon>
        <taxon>Mucoromycota</taxon>
        <taxon>Glomeromycotina</taxon>
        <taxon>Glomeromycetes</taxon>
        <taxon>Glomerales</taxon>
        <taxon>Glomeraceae</taxon>
        <taxon>Glomus</taxon>
    </lineage>
</organism>
<evidence type="ECO:0000313" key="3">
    <source>
        <dbReference type="Proteomes" id="UP000265703"/>
    </source>
</evidence>
<protein>
    <submittedName>
        <fullName evidence="2">Uncharacterized protein</fullName>
    </submittedName>
</protein>